<dbReference type="GO" id="GO:0017057">
    <property type="term" value="F:6-phosphogluconolactonase activity"/>
    <property type="evidence" value="ECO:0007669"/>
    <property type="project" value="UniProtKB-UniRule"/>
</dbReference>
<evidence type="ECO:0000256" key="2">
    <source>
        <dbReference type="ARBA" id="ARBA00002681"/>
    </source>
</evidence>
<proteinExistence type="inferred from homology"/>
<evidence type="ECO:0000256" key="7">
    <source>
        <dbReference type="RuleBase" id="RU365095"/>
    </source>
</evidence>
<dbReference type="Proteomes" id="UP000243859">
    <property type="component" value="Unassembled WGS sequence"/>
</dbReference>
<protein>
    <recommendedName>
        <fullName evidence="6 7">6-phosphogluconolactonase</fullName>
        <shortName evidence="7">6PGL</shortName>
        <ecNumber evidence="5 7">3.1.1.31</ecNumber>
    </recommendedName>
</protein>
<dbReference type="AlphaFoldDB" id="A0A2T5BTF6"/>
<evidence type="ECO:0000313" key="10">
    <source>
        <dbReference type="Proteomes" id="UP000243859"/>
    </source>
</evidence>
<evidence type="ECO:0000256" key="3">
    <source>
        <dbReference type="ARBA" id="ARBA00004961"/>
    </source>
</evidence>
<dbReference type="NCBIfam" id="TIGR01198">
    <property type="entry name" value="pgl"/>
    <property type="match status" value="1"/>
</dbReference>
<dbReference type="GO" id="GO:0006098">
    <property type="term" value="P:pentose-phosphate shunt"/>
    <property type="evidence" value="ECO:0007669"/>
    <property type="project" value="UniProtKB-UniPathway"/>
</dbReference>
<evidence type="ECO:0000256" key="1">
    <source>
        <dbReference type="ARBA" id="ARBA00000832"/>
    </source>
</evidence>
<dbReference type="CDD" id="cd01400">
    <property type="entry name" value="6PGL"/>
    <property type="match status" value="1"/>
</dbReference>
<dbReference type="InterPro" id="IPR039104">
    <property type="entry name" value="6PGL"/>
</dbReference>
<comment type="catalytic activity">
    <reaction evidence="1 7">
        <text>6-phospho-D-glucono-1,5-lactone + H2O = 6-phospho-D-gluconate + H(+)</text>
        <dbReference type="Rhea" id="RHEA:12556"/>
        <dbReference type="ChEBI" id="CHEBI:15377"/>
        <dbReference type="ChEBI" id="CHEBI:15378"/>
        <dbReference type="ChEBI" id="CHEBI:57955"/>
        <dbReference type="ChEBI" id="CHEBI:58759"/>
        <dbReference type="EC" id="3.1.1.31"/>
    </reaction>
</comment>
<evidence type="ECO:0000256" key="5">
    <source>
        <dbReference type="ARBA" id="ARBA00013198"/>
    </source>
</evidence>
<evidence type="ECO:0000256" key="6">
    <source>
        <dbReference type="ARBA" id="ARBA00020337"/>
    </source>
</evidence>
<organism evidence="9 10">
    <name type="scientific">Rhodovulum imhoffii</name>
    <dbReference type="NCBI Taxonomy" id="365340"/>
    <lineage>
        <taxon>Bacteria</taxon>
        <taxon>Pseudomonadati</taxon>
        <taxon>Pseudomonadota</taxon>
        <taxon>Alphaproteobacteria</taxon>
        <taxon>Rhodobacterales</taxon>
        <taxon>Paracoccaceae</taxon>
        <taxon>Rhodovulum</taxon>
    </lineage>
</organism>
<dbReference type="InterPro" id="IPR005900">
    <property type="entry name" value="6-phosphogluconolactonase_DevB"/>
</dbReference>
<keyword evidence="7" id="KW-0378">Hydrolase</keyword>
<feature type="domain" description="Glucosamine/galactosamine-6-phosphate isomerase" evidence="8">
    <location>
        <begin position="8"/>
        <end position="218"/>
    </location>
</feature>
<sequence length="221" mass="23604">MKLIEYADSEMLTINLANIVAGELTTALSHGHWASLAVPGGQTPGPFFDDLCGVTLDWDRVRILPTDERLVPPGDPRSNEGLVRRRLLTGHAEKACFIGLRPGADGMMGVNDRVARYLPLSVLVLGMGEDGHVASLFPGADDLEFALAPEAPPVVETRPPRPGPARVSLSGPVLRGALSTHVLILGQNKREALVRADLLSDPLQAPVLAVLKDATVHWARA</sequence>
<dbReference type="PANTHER" id="PTHR11054">
    <property type="entry name" value="6-PHOSPHOGLUCONOLACTONASE"/>
    <property type="match status" value="1"/>
</dbReference>
<dbReference type="EMBL" id="QAAA01000005">
    <property type="protein sequence ID" value="PTN02716.1"/>
    <property type="molecule type" value="Genomic_DNA"/>
</dbReference>
<dbReference type="Gene3D" id="3.40.50.1360">
    <property type="match status" value="1"/>
</dbReference>
<comment type="caution">
    <text evidence="9">The sequence shown here is derived from an EMBL/GenBank/DDBJ whole genome shotgun (WGS) entry which is preliminary data.</text>
</comment>
<gene>
    <name evidence="7" type="primary">pgl</name>
    <name evidence="9" type="ORF">C8N32_10587</name>
</gene>
<dbReference type="InterPro" id="IPR037171">
    <property type="entry name" value="NagB/RpiA_transferase-like"/>
</dbReference>
<dbReference type="OrthoDB" id="9810967at2"/>
<reference evidence="9 10" key="1">
    <citation type="submission" date="2018-04" db="EMBL/GenBank/DDBJ databases">
        <title>Genomic Encyclopedia of Archaeal and Bacterial Type Strains, Phase II (KMG-II): from individual species to whole genera.</title>
        <authorList>
            <person name="Goeker M."/>
        </authorList>
    </citation>
    <scope>NUCLEOTIDE SEQUENCE [LARGE SCALE GENOMIC DNA]</scope>
    <source>
        <strain evidence="9 10">DSM 18064</strain>
    </source>
</reference>
<dbReference type="EC" id="3.1.1.31" evidence="5 7"/>
<dbReference type="InterPro" id="IPR006148">
    <property type="entry name" value="Glc/Gal-6P_isomerase"/>
</dbReference>
<comment type="pathway">
    <text evidence="3 7">Carbohydrate degradation; pentose phosphate pathway; D-ribulose 5-phosphate from D-glucose 6-phosphate (oxidative stage): step 2/3.</text>
</comment>
<name>A0A2T5BTF6_9RHOB</name>
<dbReference type="GO" id="GO:0005975">
    <property type="term" value="P:carbohydrate metabolic process"/>
    <property type="evidence" value="ECO:0007669"/>
    <property type="project" value="UniProtKB-UniRule"/>
</dbReference>
<accession>A0A2T5BTF6</accession>
<comment type="function">
    <text evidence="2 7">Hydrolysis of 6-phosphogluconolactone to 6-phosphogluconate.</text>
</comment>
<dbReference type="SUPFAM" id="SSF100950">
    <property type="entry name" value="NagB/RpiA/CoA transferase-like"/>
    <property type="match status" value="1"/>
</dbReference>
<evidence type="ECO:0000313" key="9">
    <source>
        <dbReference type="EMBL" id="PTN02716.1"/>
    </source>
</evidence>
<keyword evidence="10" id="KW-1185">Reference proteome</keyword>
<evidence type="ECO:0000256" key="4">
    <source>
        <dbReference type="ARBA" id="ARBA00010662"/>
    </source>
</evidence>
<dbReference type="RefSeq" id="WP_107891532.1">
    <property type="nucleotide sequence ID" value="NZ_NHSI01000057.1"/>
</dbReference>
<dbReference type="Pfam" id="PF01182">
    <property type="entry name" value="Glucosamine_iso"/>
    <property type="match status" value="1"/>
</dbReference>
<evidence type="ECO:0000259" key="8">
    <source>
        <dbReference type="Pfam" id="PF01182"/>
    </source>
</evidence>
<dbReference type="PANTHER" id="PTHR11054:SF0">
    <property type="entry name" value="6-PHOSPHOGLUCONOLACTONASE"/>
    <property type="match status" value="1"/>
</dbReference>
<comment type="similarity">
    <text evidence="4 7">Belongs to the glucosamine/galactosamine-6-phosphate isomerase family. 6-phosphogluconolactonase subfamily.</text>
</comment>
<dbReference type="UniPathway" id="UPA00115">
    <property type="reaction ID" value="UER00409"/>
</dbReference>